<proteinExistence type="predicted"/>
<accession>A0AAV0CJ84</accession>
<comment type="caution">
    <text evidence="2">The sequence shown here is derived from an EMBL/GenBank/DDBJ whole genome shotgun (WGS) entry which is preliminary data.</text>
</comment>
<name>A0AAV0CJ84_9ASTE</name>
<feature type="region of interest" description="Disordered" evidence="1">
    <location>
        <begin position="98"/>
        <end position="140"/>
    </location>
</feature>
<dbReference type="EMBL" id="CAMAPF010000033">
    <property type="protein sequence ID" value="CAH9078819.1"/>
    <property type="molecule type" value="Genomic_DNA"/>
</dbReference>
<evidence type="ECO:0000313" key="3">
    <source>
        <dbReference type="Proteomes" id="UP001152523"/>
    </source>
</evidence>
<dbReference type="Proteomes" id="UP001152523">
    <property type="component" value="Unassembled WGS sequence"/>
</dbReference>
<gene>
    <name evidence="2" type="ORF">CEPIT_LOCUS6606</name>
</gene>
<evidence type="ECO:0000313" key="2">
    <source>
        <dbReference type="EMBL" id="CAH9078819.1"/>
    </source>
</evidence>
<reference evidence="2" key="1">
    <citation type="submission" date="2022-07" db="EMBL/GenBank/DDBJ databases">
        <authorList>
            <person name="Macas J."/>
            <person name="Novak P."/>
            <person name="Neumann P."/>
        </authorList>
    </citation>
    <scope>NUCLEOTIDE SEQUENCE</scope>
</reference>
<evidence type="ECO:0000256" key="1">
    <source>
        <dbReference type="SAM" id="MobiDB-lite"/>
    </source>
</evidence>
<organism evidence="2 3">
    <name type="scientific">Cuscuta epithymum</name>
    <dbReference type="NCBI Taxonomy" id="186058"/>
    <lineage>
        <taxon>Eukaryota</taxon>
        <taxon>Viridiplantae</taxon>
        <taxon>Streptophyta</taxon>
        <taxon>Embryophyta</taxon>
        <taxon>Tracheophyta</taxon>
        <taxon>Spermatophyta</taxon>
        <taxon>Magnoliopsida</taxon>
        <taxon>eudicotyledons</taxon>
        <taxon>Gunneridae</taxon>
        <taxon>Pentapetalae</taxon>
        <taxon>asterids</taxon>
        <taxon>lamiids</taxon>
        <taxon>Solanales</taxon>
        <taxon>Convolvulaceae</taxon>
        <taxon>Cuscuteae</taxon>
        <taxon>Cuscuta</taxon>
        <taxon>Cuscuta subgen. Cuscuta</taxon>
    </lineage>
</organism>
<protein>
    <submittedName>
        <fullName evidence="2">Uncharacterized protein</fullName>
    </submittedName>
</protein>
<feature type="compositionally biased region" description="Polar residues" evidence="1">
    <location>
        <begin position="100"/>
        <end position="131"/>
    </location>
</feature>
<sequence>MFQCDLGDGGGGYKTMSSKMGQVPDKMIETLLHSSSQICYGYPILTPFPTPYKYPPKNLPPLPHLPSPLSPFHLPLFQPAPLPFISLSFPSINPPCLVPANTQAPPVGSRKTQPDTTQTPVRRQAPATPSGSDKVAGAKI</sequence>
<keyword evidence="3" id="KW-1185">Reference proteome</keyword>
<dbReference type="AlphaFoldDB" id="A0AAV0CJ84"/>